<sequence length="217" mass="25170">MPESAWKFLFYLGAWSYSAYLLFGTDYPFFHDPPSVFYGRGPARHSREVCSRKPALWWGCRDFSIPVLTTQAGYQGHTQTCFLPRDAWSCLWLFLLNYAVITCLQVSCCFACVLIGHLLYHNVGILVLFLHDVSDVQLEFTKLNVYFKSRGGSHHRLHALAADLGCLSFSLSWFWFRLYWFPLKVLYATCHSSLRSVPDIPFYFFFNALLLLLTLMN</sequence>
<dbReference type="InterPro" id="IPR016439">
    <property type="entry name" value="Lag1/Lac1-like"/>
</dbReference>
<keyword evidence="4" id="KW-0444">Lipid biosynthesis</keyword>
<reference evidence="11" key="1">
    <citation type="journal article" date="2010" name="Nature">
        <title>The sequence and de novo assembly of the giant panda genome.</title>
        <authorList>
            <person name="Li R."/>
            <person name="Fan W."/>
            <person name="Tian G."/>
            <person name="Zhu H."/>
            <person name="He L."/>
            <person name="Cai J."/>
            <person name="Huang Q."/>
            <person name="Cai Q."/>
            <person name="Li B."/>
            <person name="Bai Y."/>
            <person name="Zhang Z."/>
            <person name="Zhang Y."/>
            <person name="Wang W."/>
            <person name="Li J."/>
            <person name="Wei F."/>
            <person name="Li H."/>
            <person name="Jian M."/>
            <person name="Li J."/>
            <person name="Zhang Z."/>
            <person name="Nielsen R."/>
            <person name="Li D."/>
            <person name="Gu W."/>
            <person name="Yang Z."/>
            <person name="Xuan Z."/>
            <person name="Ryder O.A."/>
            <person name="Leung F.C."/>
            <person name="Zhou Y."/>
            <person name="Cao J."/>
            <person name="Sun X."/>
            <person name="Fu Y."/>
            <person name="Fang X."/>
            <person name="Guo X."/>
            <person name="Wang B."/>
            <person name="Hou R."/>
            <person name="Shen F."/>
            <person name="Mu B."/>
            <person name="Ni P."/>
            <person name="Lin R."/>
            <person name="Qian W."/>
            <person name="Wang G."/>
            <person name="Yu C."/>
            <person name="Nie W."/>
            <person name="Wang J."/>
            <person name="Wu Z."/>
            <person name="Liang H."/>
            <person name="Min J."/>
            <person name="Wu Q."/>
            <person name="Cheng S."/>
            <person name="Ruan J."/>
            <person name="Wang M."/>
            <person name="Shi Z."/>
            <person name="Wen M."/>
            <person name="Liu B."/>
            <person name="Ren X."/>
            <person name="Zheng H."/>
            <person name="Dong D."/>
            <person name="Cook K."/>
            <person name="Shan G."/>
            <person name="Zhang H."/>
            <person name="Kosiol C."/>
            <person name="Xie X."/>
            <person name="Lu Z."/>
            <person name="Zheng H."/>
            <person name="Li Y."/>
            <person name="Steiner C.C."/>
            <person name="Lam T.T."/>
            <person name="Lin S."/>
            <person name="Zhang Q."/>
            <person name="Li G."/>
            <person name="Tian J."/>
            <person name="Gong T."/>
            <person name="Liu H."/>
            <person name="Zhang D."/>
            <person name="Fang L."/>
            <person name="Ye C."/>
            <person name="Zhang J."/>
            <person name="Hu W."/>
            <person name="Xu A."/>
            <person name="Ren Y."/>
            <person name="Zhang G."/>
            <person name="Bruford M.W."/>
            <person name="Li Q."/>
            <person name="Ma L."/>
            <person name="Guo Y."/>
            <person name="An N."/>
            <person name="Hu Y."/>
            <person name="Zheng Y."/>
            <person name="Shi Y."/>
            <person name="Li Z."/>
            <person name="Liu Q."/>
            <person name="Chen Y."/>
            <person name="Zhao J."/>
            <person name="Qu N."/>
            <person name="Zhao S."/>
            <person name="Tian F."/>
            <person name="Wang X."/>
            <person name="Wang H."/>
            <person name="Xu L."/>
            <person name="Liu X."/>
            <person name="Vinar T."/>
            <person name="Wang Y."/>
            <person name="Lam T.W."/>
            <person name="Yiu S.M."/>
            <person name="Liu S."/>
            <person name="Zhang H."/>
            <person name="Li D."/>
            <person name="Huang Y."/>
            <person name="Wang X."/>
            <person name="Yang G."/>
            <person name="Jiang Z."/>
            <person name="Wang J."/>
            <person name="Qin N."/>
            <person name="Li L."/>
            <person name="Li J."/>
            <person name="Bolund L."/>
            <person name="Kristiansen K."/>
            <person name="Wong G.K."/>
            <person name="Olson M."/>
            <person name="Zhang X."/>
            <person name="Li S."/>
            <person name="Yang H."/>
            <person name="Wang J."/>
            <person name="Wang J."/>
        </authorList>
    </citation>
    <scope>NUCLEOTIDE SEQUENCE [LARGE SCALE GENOMIC DNA]</scope>
</reference>
<keyword evidence="4" id="KW-0443">Lipid metabolism</keyword>
<dbReference type="InParanoid" id="D2GV43"/>
<evidence type="ECO:0000256" key="3">
    <source>
        <dbReference type="ARBA" id="ARBA00004991"/>
    </source>
</evidence>
<dbReference type="SMART" id="SM00724">
    <property type="entry name" value="TLC"/>
    <property type="match status" value="1"/>
</dbReference>
<dbReference type="GO" id="GO:0046513">
    <property type="term" value="P:ceramide biosynthetic process"/>
    <property type="evidence" value="ECO:0007669"/>
    <property type="project" value="InterPro"/>
</dbReference>
<evidence type="ECO:0000256" key="2">
    <source>
        <dbReference type="ARBA" id="ARBA00004760"/>
    </source>
</evidence>
<dbReference type="AlphaFoldDB" id="D2GV43"/>
<dbReference type="EMBL" id="GL192348">
    <property type="protein sequence ID" value="EFB19132.1"/>
    <property type="molecule type" value="Genomic_DNA"/>
</dbReference>
<name>D2GV43_AILME</name>
<accession>D2GV43</accession>
<comment type="pathway">
    <text evidence="3">Sphingolipid metabolism.</text>
</comment>
<evidence type="ECO:0000259" key="10">
    <source>
        <dbReference type="SMART" id="SM00724"/>
    </source>
</evidence>
<feature type="transmembrane region" description="Helical" evidence="9">
    <location>
        <begin position="200"/>
        <end position="216"/>
    </location>
</feature>
<dbReference type="InterPro" id="IPR006634">
    <property type="entry name" value="TLC-dom"/>
</dbReference>
<protein>
    <recommendedName>
        <fullName evidence="10">TLC domain-containing protein</fullName>
    </recommendedName>
</protein>
<evidence type="ECO:0000256" key="8">
    <source>
        <dbReference type="ARBA" id="ARBA00049036"/>
    </source>
</evidence>
<keyword evidence="7 9" id="KW-0472">Membrane</keyword>
<organism evidence="11">
    <name type="scientific">Ailuropoda melanoleuca</name>
    <name type="common">Giant panda</name>
    <dbReference type="NCBI Taxonomy" id="9646"/>
    <lineage>
        <taxon>Eukaryota</taxon>
        <taxon>Metazoa</taxon>
        <taxon>Chordata</taxon>
        <taxon>Craniata</taxon>
        <taxon>Vertebrata</taxon>
        <taxon>Euteleostomi</taxon>
        <taxon>Mammalia</taxon>
        <taxon>Eutheria</taxon>
        <taxon>Laurasiatheria</taxon>
        <taxon>Carnivora</taxon>
        <taxon>Caniformia</taxon>
        <taxon>Ursidae</taxon>
        <taxon>Ailuropoda</taxon>
    </lineage>
</organism>
<feature type="transmembrane region" description="Helical" evidence="9">
    <location>
        <begin position="9"/>
        <end position="30"/>
    </location>
</feature>
<evidence type="ECO:0000256" key="9">
    <source>
        <dbReference type="SAM" id="Phobius"/>
    </source>
</evidence>
<comment type="pathway">
    <text evidence="2">Lipid metabolism; sphingolipid metabolism.</text>
</comment>
<evidence type="ECO:0000256" key="4">
    <source>
        <dbReference type="ARBA" id="ARBA00022516"/>
    </source>
</evidence>
<gene>
    <name evidence="11" type="ORF">PANDA_000567</name>
</gene>
<dbReference type="GO" id="GO:0016020">
    <property type="term" value="C:membrane"/>
    <property type="evidence" value="ECO:0007669"/>
    <property type="project" value="UniProtKB-SubCell"/>
</dbReference>
<comment type="catalytic activity">
    <reaction evidence="8">
        <text>sphinganine + octadecanoyl-CoA = N-(octadecanoyl)-sphinganine + CoA + H(+)</text>
        <dbReference type="Rhea" id="RHEA:36547"/>
        <dbReference type="ChEBI" id="CHEBI:15378"/>
        <dbReference type="ChEBI" id="CHEBI:57287"/>
        <dbReference type="ChEBI" id="CHEBI:57394"/>
        <dbReference type="ChEBI" id="CHEBI:57817"/>
        <dbReference type="ChEBI" id="CHEBI:67033"/>
    </reaction>
    <physiologicalReaction direction="left-to-right" evidence="8">
        <dbReference type="Rhea" id="RHEA:36548"/>
    </physiologicalReaction>
</comment>
<dbReference type="Pfam" id="PF03798">
    <property type="entry name" value="TRAM_LAG1_CLN8"/>
    <property type="match status" value="1"/>
</dbReference>
<keyword evidence="6 9" id="KW-1133">Transmembrane helix</keyword>
<evidence type="ECO:0000256" key="5">
    <source>
        <dbReference type="ARBA" id="ARBA00022692"/>
    </source>
</evidence>
<dbReference type="UniPathway" id="UPA00222"/>
<evidence type="ECO:0000313" key="11">
    <source>
        <dbReference type="EMBL" id="EFB19132.1"/>
    </source>
</evidence>
<feature type="transmembrane region" description="Helical" evidence="9">
    <location>
        <begin position="157"/>
        <end position="180"/>
    </location>
</feature>
<feature type="domain" description="TLC" evidence="10">
    <location>
        <begin position="1"/>
        <end position="217"/>
    </location>
</feature>
<evidence type="ECO:0000256" key="6">
    <source>
        <dbReference type="ARBA" id="ARBA00022989"/>
    </source>
</evidence>
<dbReference type="GO" id="GO:0050291">
    <property type="term" value="F:sphingosine N-acyltransferase activity"/>
    <property type="evidence" value="ECO:0007669"/>
    <property type="project" value="InterPro"/>
</dbReference>
<comment type="subcellular location">
    <subcellularLocation>
        <location evidence="1">Membrane</location>
        <topology evidence="1">Multi-pass membrane protein</topology>
    </subcellularLocation>
</comment>
<feature type="transmembrane region" description="Helical" evidence="9">
    <location>
        <begin position="92"/>
        <end position="120"/>
    </location>
</feature>
<keyword evidence="5 9" id="KW-0812">Transmembrane</keyword>
<evidence type="ECO:0000256" key="1">
    <source>
        <dbReference type="ARBA" id="ARBA00004141"/>
    </source>
</evidence>
<feature type="non-terminal residue" evidence="11">
    <location>
        <position position="217"/>
    </location>
</feature>
<dbReference type="PANTHER" id="PTHR12560:SF58">
    <property type="entry name" value="CERAMIDE SYNTHASE 1"/>
    <property type="match status" value="1"/>
</dbReference>
<proteinExistence type="predicted"/>
<dbReference type="PANTHER" id="PTHR12560">
    <property type="entry name" value="LONGEVITY ASSURANCE FACTOR 1 LAG1"/>
    <property type="match status" value="1"/>
</dbReference>
<dbReference type="PIRSF" id="PIRSF005225">
    <property type="entry name" value="LAG1_LAC1"/>
    <property type="match status" value="1"/>
</dbReference>
<evidence type="ECO:0000256" key="7">
    <source>
        <dbReference type="ARBA" id="ARBA00023136"/>
    </source>
</evidence>